<comment type="caution">
    <text evidence="1">The sequence shown here is derived from an EMBL/GenBank/DDBJ whole genome shotgun (WGS) entry which is preliminary data.</text>
</comment>
<sequence>MVRWPRVHHTVSHQTRNKLHIQGHIFRRGRNSLVACPRMDNGGVHGAIVILPVEGTTYPFPEPDEEQIIVLGWFLGMRTLPLSVSKPWKRTKLRRQSFNFGVNIGLSWPC</sequence>
<gene>
    <name evidence="1" type="ORF">LOK49_LG12G00043</name>
</gene>
<dbReference type="EMBL" id="CM045770">
    <property type="protein sequence ID" value="KAI7990652.1"/>
    <property type="molecule type" value="Genomic_DNA"/>
</dbReference>
<name>A0ACC0FRD5_9ERIC</name>
<evidence type="ECO:0000313" key="1">
    <source>
        <dbReference type="EMBL" id="KAI7990652.1"/>
    </source>
</evidence>
<evidence type="ECO:0000313" key="2">
    <source>
        <dbReference type="Proteomes" id="UP001060215"/>
    </source>
</evidence>
<reference evidence="1 2" key="1">
    <citation type="journal article" date="2022" name="Plant J.">
        <title>Chromosome-level genome of Camellia lanceoleosa provides a valuable resource for understanding genome evolution and self-incompatibility.</title>
        <authorList>
            <person name="Gong W."/>
            <person name="Xiao S."/>
            <person name="Wang L."/>
            <person name="Liao Z."/>
            <person name="Chang Y."/>
            <person name="Mo W."/>
            <person name="Hu G."/>
            <person name="Li W."/>
            <person name="Zhao G."/>
            <person name="Zhu H."/>
            <person name="Hu X."/>
            <person name="Ji K."/>
            <person name="Xiang X."/>
            <person name="Song Q."/>
            <person name="Yuan D."/>
            <person name="Jin S."/>
            <person name="Zhang L."/>
        </authorList>
    </citation>
    <scope>NUCLEOTIDE SEQUENCE [LARGE SCALE GENOMIC DNA]</scope>
    <source>
        <strain evidence="1">SQ_2022a</strain>
    </source>
</reference>
<dbReference type="Proteomes" id="UP001060215">
    <property type="component" value="Chromosome 13"/>
</dbReference>
<organism evidence="1 2">
    <name type="scientific">Camellia lanceoleosa</name>
    <dbReference type="NCBI Taxonomy" id="1840588"/>
    <lineage>
        <taxon>Eukaryota</taxon>
        <taxon>Viridiplantae</taxon>
        <taxon>Streptophyta</taxon>
        <taxon>Embryophyta</taxon>
        <taxon>Tracheophyta</taxon>
        <taxon>Spermatophyta</taxon>
        <taxon>Magnoliopsida</taxon>
        <taxon>eudicotyledons</taxon>
        <taxon>Gunneridae</taxon>
        <taxon>Pentapetalae</taxon>
        <taxon>asterids</taxon>
        <taxon>Ericales</taxon>
        <taxon>Theaceae</taxon>
        <taxon>Camellia</taxon>
    </lineage>
</organism>
<accession>A0ACC0FRD5</accession>
<proteinExistence type="predicted"/>
<keyword evidence="2" id="KW-1185">Reference proteome</keyword>
<protein>
    <submittedName>
        <fullName evidence="1">Laccase-2</fullName>
    </submittedName>
</protein>